<name>A0A1E5KZS0_9ENTE</name>
<organism evidence="2 3">
    <name type="scientific">Enterococcus rivorum</name>
    <dbReference type="NCBI Taxonomy" id="762845"/>
    <lineage>
        <taxon>Bacteria</taxon>
        <taxon>Bacillati</taxon>
        <taxon>Bacillota</taxon>
        <taxon>Bacilli</taxon>
        <taxon>Lactobacillales</taxon>
        <taxon>Enterococcaceae</taxon>
        <taxon>Enterococcus</taxon>
    </lineage>
</organism>
<dbReference type="PANTHER" id="PTHR38468:SF1">
    <property type="entry name" value="SLL0939 PROTEIN"/>
    <property type="match status" value="1"/>
</dbReference>
<feature type="transmembrane region" description="Helical" evidence="1">
    <location>
        <begin position="64"/>
        <end position="82"/>
    </location>
</feature>
<dbReference type="OrthoDB" id="1701800at2"/>
<gene>
    <name evidence="2" type="ORF">BCR26_10070</name>
</gene>
<accession>A0A1E5KZS0</accession>
<feature type="transmembrane region" description="Helical" evidence="1">
    <location>
        <begin position="20"/>
        <end position="43"/>
    </location>
</feature>
<keyword evidence="1" id="KW-0472">Membrane</keyword>
<dbReference type="EMBL" id="MIEK01000008">
    <property type="protein sequence ID" value="OEH83397.1"/>
    <property type="molecule type" value="Genomic_DNA"/>
</dbReference>
<keyword evidence="1" id="KW-0812">Transmembrane</keyword>
<reference evidence="2 3" key="1">
    <citation type="submission" date="2016-09" db="EMBL/GenBank/DDBJ databases">
        <authorList>
            <person name="Capua I."/>
            <person name="De Benedictis P."/>
            <person name="Joannis T."/>
            <person name="Lombin L.H."/>
            <person name="Cattoli G."/>
        </authorList>
    </citation>
    <scope>NUCLEOTIDE SEQUENCE [LARGE SCALE GENOMIC DNA]</scope>
    <source>
        <strain evidence="2 3">LMG 25899</strain>
    </source>
</reference>
<dbReference type="PANTHER" id="PTHR38468">
    <property type="entry name" value="SLL0939 PROTEIN"/>
    <property type="match status" value="1"/>
</dbReference>
<evidence type="ECO:0000313" key="3">
    <source>
        <dbReference type="Proteomes" id="UP000095256"/>
    </source>
</evidence>
<dbReference type="Pfam" id="PF07784">
    <property type="entry name" value="DUF1622"/>
    <property type="match status" value="1"/>
</dbReference>
<evidence type="ECO:0008006" key="4">
    <source>
        <dbReference type="Google" id="ProtNLM"/>
    </source>
</evidence>
<evidence type="ECO:0000313" key="2">
    <source>
        <dbReference type="EMBL" id="OEH83397.1"/>
    </source>
</evidence>
<dbReference type="RefSeq" id="WP_069697691.1">
    <property type="nucleotide sequence ID" value="NZ_JAGGMA010000017.1"/>
</dbReference>
<feature type="transmembrane region" description="Helical" evidence="1">
    <location>
        <begin position="94"/>
        <end position="112"/>
    </location>
</feature>
<keyword evidence="3" id="KW-1185">Reference proteome</keyword>
<protein>
    <recommendedName>
        <fullName evidence="4">DUF1622 domain-containing protein</fullName>
    </recommendedName>
</protein>
<keyword evidence="1" id="KW-1133">Transmembrane helix</keyword>
<evidence type="ECO:0000256" key="1">
    <source>
        <dbReference type="SAM" id="Phobius"/>
    </source>
</evidence>
<proteinExistence type="predicted"/>
<comment type="caution">
    <text evidence="2">The sequence shown here is derived from an EMBL/GenBank/DDBJ whole genome shotgun (WGS) entry which is preliminary data.</text>
</comment>
<dbReference type="AlphaFoldDB" id="A0A1E5KZS0"/>
<dbReference type="Proteomes" id="UP000095256">
    <property type="component" value="Unassembled WGS sequence"/>
</dbReference>
<dbReference type="InterPro" id="IPR012427">
    <property type="entry name" value="DUF1622"/>
</dbReference>
<sequence>MTDLAHNLMNQLTPFFELFVLALNVFSIVILIWGVIIAGYDFIKNEFSNQGRVWMTKQNNFIKNYLGSYVLLSLEVLIAADIIESILKPTFQDILKLGILVIIRTIISFFLHKEIEEAMNSKDKLEIDKEKMK</sequence>
<dbReference type="STRING" id="762845.BCR26_10070"/>